<feature type="domain" description="Mitochondrial splicing suppressor 51 zinc-finger" evidence="2">
    <location>
        <begin position="79"/>
        <end position="133"/>
    </location>
</feature>
<name>A0A167LHR2_CALVF</name>
<protein>
    <submittedName>
        <fullName evidence="4">Uncharacterized protein</fullName>
    </submittedName>
</protein>
<dbReference type="Proteomes" id="UP000076738">
    <property type="component" value="Unassembled WGS sequence"/>
</dbReference>
<evidence type="ECO:0000259" key="2">
    <source>
        <dbReference type="Pfam" id="PF13824"/>
    </source>
</evidence>
<evidence type="ECO:0000256" key="1">
    <source>
        <dbReference type="SAM" id="MobiDB-lite"/>
    </source>
</evidence>
<proteinExistence type="predicted"/>
<dbReference type="STRING" id="1330018.A0A167LHR2"/>
<dbReference type="AlphaFoldDB" id="A0A167LHR2"/>
<evidence type="ECO:0000313" key="4">
    <source>
        <dbReference type="EMBL" id="KZO95704.1"/>
    </source>
</evidence>
<dbReference type="EMBL" id="KV417287">
    <property type="protein sequence ID" value="KZO95704.1"/>
    <property type="molecule type" value="Genomic_DNA"/>
</dbReference>
<dbReference type="Pfam" id="PF20179">
    <property type="entry name" value="MSS51_C"/>
    <property type="match status" value="1"/>
</dbReference>
<dbReference type="Pfam" id="PF13824">
    <property type="entry name" value="zf-Mss51"/>
    <property type="match status" value="1"/>
</dbReference>
<accession>A0A167LHR2</accession>
<dbReference type="InterPro" id="IPR046824">
    <property type="entry name" value="Mss51-like_C"/>
</dbReference>
<sequence length="508" mass="57098">MLLARIPSRAACSRAIALQSRSAVLTRRTLFGLFRGKTKSEPPKPKPILEQDDLFHPFSTSPIPSMRERAQVIKSMAPCPVCLEVHGKNKSVEYECPDCGWPTHCTEEHYAQDSEHSKYCGRLREVNEDEHDLRSGRYMWEFELPGEQGYEEAISFANWDLLWYTRGFPSMETERSRRHLSKLLTYPMTIAGILHQYSGFTTRNQRITPEGARSMAALRSVLFSDAAISSRENALALQDTIRIFIIGARAESSLPPHVWEQLNFCFPNVNLHIHFIGPQAALPATPPPPGPATPTTAKAKAEPSPPAPQGQPIAKEEASPLAIWNPPTPVLAEAGRRSRSEVAKYGVPAYTDPRNRMLTLTAIQSRYEHMHEQFGPFDPYTDVFFFFCPGFGFPSPTNADLLQIQNPEEWGGILQELLPTKCAIFVTGFSPTDVERDVKSLDGVPGVEGEFDWILTPGNNPFGSEKWDVADFDPRVMIRANWGVWGIRGKQREIRARHVEQFAEAELI</sequence>
<organism evidence="4 5">
    <name type="scientific">Calocera viscosa (strain TUFC12733)</name>
    <dbReference type="NCBI Taxonomy" id="1330018"/>
    <lineage>
        <taxon>Eukaryota</taxon>
        <taxon>Fungi</taxon>
        <taxon>Dikarya</taxon>
        <taxon>Basidiomycota</taxon>
        <taxon>Agaricomycotina</taxon>
        <taxon>Dacrymycetes</taxon>
        <taxon>Dacrymycetales</taxon>
        <taxon>Dacrymycetaceae</taxon>
        <taxon>Calocera</taxon>
    </lineage>
</organism>
<keyword evidence="5" id="KW-1185">Reference proteome</keyword>
<evidence type="ECO:0000313" key="5">
    <source>
        <dbReference type="Proteomes" id="UP000076738"/>
    </source>
</evidence>
<gene>
    <name evidence="4" type="ORF">CALVIDRAFT_555477</name>
</gene>
<dbReference type="InterPro" id="IPR032717">
    <property type="entry name" value="Mss51_Znf"/>
</dbReference>
<feature type="domain" description="Mitochondrial splicing suppressor 51-like C-terminal" evidence="3">
    <location>
        <begin position="187"/>
        <end position="469"/>
    </location>
</feature>
<dbReference type="PANTHER" id="PTHR28069:SF1">
    <property type="entry name" value="PROTEIN MSS51, MITOCHONDRIAL"/>
    <property type="match status" value="1"/>
</dbReference>
<feature type="region of interest" description="Disordered" evidence="1">
    <location>
        <begin position="282"/>
        <end position="319"/>
    </location>
</feature>
<evidence type="ECO:0000259" key="3">
    <source>
        <dbReference type="Pfam" id="PF20179"/>
    </source>
</evidence>
<dbReference type="OrthoDB" id="5282002at2759"/>
<reference evidence="4 5" key="1">
    <citation type="journal article" date="2016" name="Mol. Biol. Evol.">
        <title>Comparative Genomics of Early-Diverging Mushroom-Forming Fungi Provides Insights into the Origins of Lignocellulose Decay Capabilities.</title>
        <authorList>
            <person name="Nagy L.G."/>
            <person name="Riley R."/>
            <person name="Tritt A."/>
            <person name="Adam C."/>
            <person name="Daum C."/>
            <person name="Floudas D."/>
            <person name="Sun H."/>
            <person name="Yadav J.S."/>
            <person name="Pangilinan J."/>
            <person name="Larsson K.H."/>
            <person name="Matsuura K."/>
            <person name="Barry K."/>
            <person name="Labutti K."/>
            <person name="Kuo R."/>
            <person name="Ohm R.A."/>
            <person name="Bhattacharya S.S."/>
            <person name="Shirouzu T."/>
            <person name="Yoshinaga Y."/>
            <person name="Martin F.M."/>
            <person name="Grigoriev I.V."/>
            <person name="Hibbett D.S."/>
        </authorList>
    </citation>
    <scope>NUCLEOTIDE SEQUENCE [LARGE SCALE GENOMIC DNA]</scope>
    <source>
        <strain evidence="4 5">TUFC12733</strain>
    </source>
</reference>
<dbReference type="PANTHER" id="PTHR28069">
    <property type="entry name" value="GH20023P"/>
    <property type="match status" value="1"/>
</dbReference>